<protein>
    <submittedName>
        <fullName evidence="1">Uncharacterized protein</fullName>
    </submittedName>
</protein>
<organism evidence="1 2">
    <name type="scientific">Muraenolepis orangiensis</name>
    <name type="common">Patagonian moray cod</name>
    <dbReference type="NCBI Taxonomy" id="630683"/>
    <lineage>
        <taxon>Eukaryota</taxon>
        <taxon>Metazoa</taxon>
        <taxon>Chordata</taxon>
        <taxon>Craniata</taxon>
        <taxon>Vertebrata</taxon>
        <taxon>Euteleostomi</taxon>
        <taxon>Actinopterygii</taxon>
        <taxon>Neopterygii</taxon>
        <taxon>Teleostei</taxon>
        <taxon>Neoteleostei</taxon>
        <taxon>Acanthomorphata</taxon>
        <taxon>Zeiogadaria</taxon>
        <taxon>Gadariae</taxon>
        <taxon>Gadiformes</taxon>
        <taxon>Muraenolepidoidei</taxon>
        <taxon>Muraenolepididae</taxon>
        <taxon>Muraenolepis</taxon>
    </lineage>
</organism>
<comment type="caution">
    <text evidence="1">The sequence shown here is derived from an EMBL/GenBank/DDBJ whole genome shotgun (WGS) entry which is preliminary data.</text>
</comment>
<accession>A0A9Q0IDK1</accession>
<dbReference type="EMBL" id="JANIIK010000112">
    <property type="protein sequence ID" value="KAJ3592946.1"/>
    <property type="molecule type" value="Genomic_DNA"/>
</dbReference>
<keyword evidence="2" id="KW-1185">Reference proteome</keyword>
<evidence type="ECO:0000313" key="2">
    <source>
        <dbReference type="Proteomes" id="UP001148018"/>
    </source>
</evidence>
<dbReference type="AlphaFoldDB" id="A0A9Q0IDK1"/>
<proteinExistence type="predicted"/>
<reference evidence="1" key="1">
    <citation type="submission" date="2022-07" db="EMBL/GenBank/DDBJ databases">
        <title>Chromosome-level genome of Muraenolepis orangiensis.</title>
        <authorList>
            <person name="Kim J."/>
        </authorList>
    </citation>
    <scope>NUCLEOTIDE SEQUENCE</scope>
    <source>
        <strain evidence="1">KU_S4_2022</strain>
        <tissue evidence="1">Muscle</tissue>
    </source>
</reference>
<gene>
    <name evidence="1" type="ORF">NHX12_005284</name>
</gene>
<evidence type="ECO:0000313" key="1">
    <source>
        <dbReference type="EMBL" id="KAJ3592946.1"/>
    </source>
</evidence>
<name>A0A9Q0IDK1_9TELE</name>
<sequence>MTSALSHRIKEVIWGYRAGTELAPRQMTTKPETVYPVSPVTSSRPSLLDGRKPGWRLPADVYFYPLNCQRKSPCTVNTPGIFCPIGNRSQMTGLVVPALRTSSPAVS</sequence>
<dbReference type="Proteomes" id="UP001148018">
    <property type="component" value="Unassembled WGS sequence"/>
</dbReference>